<dbReference type="AlphaFoldDB" id="X0QQ18"/>
<dbReference type="SUPFAM" id="SSF51726">
    <property type="entry name" value="UROD/MetE-like"/>
    <property type="match status" value="1"/>
</dbReference>
<comment type="caution">
    <text evidence="1">The sequence shown here is derived from an EMBL/GenBank/DDBJ whole genome shotgun (WGS) entry which is preliminary data.</text>
</comment>
<accession>X0QQ18</accession>
<organism evidence="1 2">
    <name type="scientific">Agrilactobacillus composti DSM 18527 = JCM 14202</name>
    <dbReference type="NCBI Taxonomy" id="1423734"/>
    <lineage>
        <taxon>Bacteria</taxon>
        <taxon>Bacillati</taxon>
        <taxon>Bacillota</taxon>
        <taxon>Bacilli</taxon>
        <taxon>Lactobacillales</taxon>
        <taxon>Lactobacillaceae</taxon>
        <taxon>Agrilactobacillus</taxon>
    </lineage>
</organism>
<reference evidence="1 2" key="1">
    <citation type="journal article" date="2015" name="Genome Announc.">
        <title>Expanding the biotechnology potential of lactobacilli through comparative genomics of 213 strains and associated genera.</title>
        <authorList>
            <person name="Sun Z."/>
            <person name="Harris H.M."/>
            <person name="McCann A."/>
            <person name="Guo C."/>
            <person name="Argimon S."/>
            <person name="Zhang W."/>
            <person name="Yang X."/>
            <person name="Jeffery I.B."/>
            <person name="Cooney J.C."/>
            <person name="Kagawa T.F."/>
            <person name="Liu W."/>
            <person name="Song Y."/>
            <person name="Salvetti E."/>
            <person name="Wrobel A."/>
            <person name="Rasinkangas P."/>
            <person name="Parkhill J."/>
            <person name="Rea M.C."/>
            <person name="O'Sullivan O."/>
            <person name="Ritari J."/>
            <person name="Douillard F.P."/>
            <person name="Paul Ross R."/>
            <person name="Yang R."/>
            <person name="Briner A.E."/>
            <person name="Felis G.E."/>
            <person name="de Vos W.M."/>
            <person name="Barrangou R."/>
            <person name="Klaenhammer T.R."/>
            <person name="Caufield P.W."/>
            <person name="Cui Y."/>
            <person name="Zhang H."/>
            <person name="O'Toole P.W."/>
        </authorList>
    </citation>
    <scope>NUCLEOTIDE SEQUENCE [LARGE SCALE GENOMIC DNA]</scope>
    <source>
        <strain evidence="1 2">DSM 18527</strain>
    </source>
</reference>
<dbReference type="eggNOG" id="COG0407">
    <property type="taxonomic scope" value="Bacteria"/>
</dbReference>
<dbReference type="EMBL" id="AZGA01000054">
    <property type="protein sequence ID" value="KRM33312.1"/>
    <property type="molecule type" value="Genomic_DNA"/>
</dbReference>
<dbReference type="InterPro" id="IPR038071">
    <property type="entry name" value="UROD/MetE-like_sf"/>
</dbReference>
<protein>
    <submittedName>
        <fullName evidence="1">Uroporphyrinogen-III decarboxylase</fullName>
    </submittedName>
</protein>
<sequence length="335" mass="37544">MTNKRDILLQTLDNQPADTSLAGFWHHYLADERQQVFGFRQKQSVAAVVAAQQRFYDDIHPDFTKIMSDNFFLLPSLLDVTFNSPADLRQIKPVAANHPWYQDQVAAIKAIVDHYQGDIGSFYNIFSPWYQLRLRFEILDQDPVKIYDFFAAEPALFGEVLNQLAQDLSELVTRLIREAGIVGIYLCVQQPQDSRITKALWQQYVVPSEKLLLNAAQAANDGNMLHICGFAGARNNLADYQDYPAKAINFASYVEGVSLAQGKKLFGNRAILGGFDNTEAGLYYRGTEAQIKAETKRLLQVNGRQGILLGADCSIPFDTPDARANWVSAAANSKQ</sequence>
<gene>
    <name evidence="1" type="ORF">FC83_GL002879</name>
</gene>
<dbReference type="OrthoDB" id="7375127at2"/>
<dbReference type="Proteomes" id="UP000051236">
    <property type="component" value="Unassembled WGS sequence"/>
</dbReference>
<dbReference type="RefSeq" id="WP_035454081.1">
    <property type="nucleotide sequence ID" value="NZ_AZGA01000054.1"/>
</dbReference>
<dbReference type="STRING" id="1423734.FC83_GL002879"/>
<proteinExistence type="predicted"/>
<keyword evidence="2" id="KW-1185">Reference proteome</keyword>
<dbReference type="Gene3D" id="3.20.20.210">
    <property type="match status" value="1"/>
</dbReference>
<dbReference type="PATRIC" id="fig|1423734.3.peg.2929"/>
<name>X0QQ18_9LACO</name>
<evidence type="ECO:0000313" key="2">
    <source>
        <dbReference type="Proteomes" id="UP000051236"/>
    </source>
</evidence>
<evidence type="ECO:0000313" key="1">
    <source>
        <dbReference type="EMBL" id="KRM33312.1"/>
    </source>
</evidence>